<dbReference type="CDD" id="cd07040">
    <property type="entry name" value="HP"/>
    <property type="match status" value="1"/>
</dbReference>
<dbReference type="SMART" id="SM00855">
    <property type="entry name" value="PGAM"/>
    <property type="match status" value="1"/>
</dbReference>
<feature type="non-terminal residue" evidence="2">
    <location>
        <position position="248"/>
    </location>
</feature>
<feature type="binding site" evidence="1">
    <location>
        <position position="88"/>
    </location>
    <ligand>
        <name>substrate</name>
    </ligand>
</feature>
<dbReference type="AlphaFoldDB" id="X6M3L9"/>
<dbReference type="InterPro" id="IPR001345">
    <property type="entry name" value="PG/BPGM_mutase_AS"/>
</dbReference>
<dbReference type="InterPro" id="IPR029033">
    <property type="entry name" value="His_PPase_superfam"/>
</dbReference>
<proteinExistence type="predicted"/>
<sequence length="248" mass="29210">MKKLTWHIFEYINQMRKEQRMRCRPERIILIRHGESEGNQNAALYSQVPDHKIQLTEKGKKQAKELGRKLKNLIGNEHLYFYYSPFLRCKQTTEYICQGIEDLVESMDDAIPVFTRERSVPNFPSVFFTSFISFSVIIKIYKTTIIIIIKKKDESKEQIKDENDPLQSINYHRQQSNGQIVALVEDPRLREQEWGNLQVIDKTGEMKKLREAGSDVFDRVSNFLQSLYRNFSDGPFGNKPDIKWNVVI</sequence>
<dbReference type="EMBL" id="ASPP01025947">
    <property type="protein sequence ID" value="ETO07620.1"/>
    <property type="molecule type" value="Genomic_DNA"/>
</dbReference>
<dbReference type="InterPro" id="IPR013078">
    <property type="entry name" value="His_Pase_superF_clade-1"/>
</dbReference>
<evidence type="ECO:0000256" key="1">
    <source>
        <dbReference type="PIRSR" id="PIRSR613078-2"/>
    </source>
</evidence>
<accession>X6M3L9</accession>
<evidence type="ECO:0000313" key="3">
    <source>
        <dbReference type="Proteomes" id="UP000023152"/>
    </source>
</evidence>
<dbReference type="OrthoDB" id="10261749at2759"/>
<gene>
    <name evidence="2" type="ORF">RFI_29773</name>
</gene>
<dbReference type="GO" id="GO:0003824">
    <property type="term" value="F:catalytic activity"/>
    <property type="evidence" value="ECO:0007669"/>
    <property type="project" value="InterPro"/>
</dbReference>
<comment type="caution">
    <text evidence="2">The sequence shown here is derived from an EMBL/GenBank/DDBJ whole genome shotgun (WGS) entry which is preliminary data.</text>
</comment>
<dbReference type="PANTHER" id="PTHR46192">
    <property type="entry name" value="BROAD-RANGE ACID PHOSPHATASE DET1"/>
    <property type="match status" value="1"/>
</dbReference>
<keyword evidence="3" id="KW-1185">Reference proteome</keyword>
<dbReference type="SUPFAM" id="SSF53254">
    <property type="entry name" value="Phosphoglycerate mutase-like"/>
    <property type="match status" value="1"/>
</dbReference>
<feature type="binding site" evidence="1">
    <location>
        <begin position="32"/>
        <end position="39"/>
    </location>
    <ligand>
        <name>substrate</name>
    </ligand>
</feature>
<reference evidence="2 3" key="1">
    <citation type="journal article" date="2013" name="Curr. Biol.">
        <title>The Genome of the Foraminiferan Reticulomyxa filosa.</title>
        <authorList>
            <person name="Glockner G."/>
            <person name="Hulsmann N."/>
            <person name="Schleicher M."/>
            <person name="Noegel A.A."/>
            <person name="Eichinger L."/>
            <person name="Gallinger C."/>
            <person name="Pawlowski J."/>
            <person name="Sierra R."/>
            <person name="Euteneuer U."/>
            <person name="Pillet L."/>
            <person name="Moustafa A."/>
            <person name="Platzer M."/>
            <person name="Groth M."/>
            <person name="Szafranski K."/>
            <person name="Schliwa M."/>
        </authorList>
    </citation>
    <scope>NUCLEOTIDE SEQUENCE [LARGE SCALE GENOMIC DNA]</scope>
</reference>
<protein>
    <submittedName>
        <fullName evidence="2">Glycerolphosphate mutase</fullName>
    </submittedName>
</protein>
<name>X6M3L9_RETFI</name>
<evidence type="ECO:0000313" key="2">
    <source>
        <dbReference type="EMBL" id="ETO07620.1"/>
    </source>
</evidence>
<dbReference type="Gene3D" id="3.40.50.1240">
    <property type="entry name" value="Phosphoglycerate mutase-like"/>
    <property type="match status" value="1"/>
</dbReference>
<organism evidence="2 3">
    <name type="scientific">Reticulomyxa filosa</name>
    <dbReference type="NCBI Taxonomy" id="46433"/>
    <lineage>
        <taxon>Eukaryota</taxon>
        <taxon>Sar</taxon>
        <taxon>Rhizaria</taxon>
        <taxon>Retaria</taxon>
        <taxon>Foraminifera</taxon>
        <taxon>Monothalamids</taxon>
        <taxon>Reticulomyxidae</taxon>
        <taxon>Reticulomyxa</taxon>
    </lineage>
</organism>
<dbReference type="PROSITE" id="PS00175">
    <property type="entry name" value="PG_MUTASE"/>
    <property type="match status" value="1"/>
</dbReference>
<dbReference type="Pfam" id="PF00300">
    <property type="entry name" value="His_Phos_1"/>
    <property type="match status" value="1"/>
</dbReference>
<dbReference type="InterPro" id="IPR052765">
    <property type="entry name" value="PGM-Related"/>
</dbReference>
<dbReference type="Proteomes" id="UP000023152">
    <property type="component" value="Unassembled WGS sequence"/>
</dbReference>